<name>A0A1B2EV70_9HYPH</name>
<dbReference type="PANTHER" id="PTHR48079:SF6">
    <property type="entry name" value="NAD(P)-BINDING DOMAIN-CONTAINING PROTEIN-RELATED"/>
    <property type="match status" value="1"/>
</dbReference>
<organism evidence="2">
    <name type="scientific">Microvirga ossetica</name>
    <dbReference type="NCBI Taxonomy" id="1882682"/>
    <lineage>
        <taxon>Bacteria</taxon>
        <taxon>Pseudomonadati</taxon>
        <taxon>Pseudomonadota</taxon>
        <taxon>Alphaproteobacteria</taxon>
        <taxon>Hyphomicrobiales</taxon>
        <taxon>Methylobacteriaceae</taxon>
        <taxon>Microvirga</taxon>
    </lineage>
</organism>
<protein>
    <recommendedName>
        <fullName evidence="1">NAD-dependent epimerase/dehydratase domain-containing protein</fullName>
    </recommendedName>
</protein>
<feature type="domain" description="NAD-dependent epimerase/dehydratase" evidence="1">
    <location>
        <begin position="9"/>
        <end position="215"/>
    </location>
</feature>
<reference evidence="2" key="1">
    <citation type="submission" date="2016-07" db="EMBL/GenBank/DDBJ databases">
        <title>Microvirga ossetica sp. nov. a new species of rhizobia isolated from root nodules of the legume species Vicia alpestris Steven originated from North Ossetia region in the Caucasus.</title>
        <authorList>
            <person name="Safronova V.I."/>
            <person name="Kuznetsova I.G."/>
            <person name="Sazanova A.L."/>
            <person name="Belimov A."/>
            <person name="Andronov E."/>
            <person name="Osledkin Y.S."/>
            <person name="Onishchuk O.P."/>
            <person name="Kurchak O.N."/>
            <person name="Shaposhnikov A.I."/>
            <person name="Willems A."/>
            <person name="Tikhonovich I.A."/>
        </authorList>
    </citation>
    <scope>NUCLEOTIDE SEQUENCE [LARGE SCALE GENOMIC DNA]</scope>
    <source>
        <strain evidence="2">V5/3M</strain>
        <plasmid evidence="2">unnamed3</plasmid>
    </source>
</reference>
<proteinExistence type="predicted"/>
<dbReference type="Gene3D" id="3.40.50.720">
    <property type="entry name" value="NAD(P)-binding Rossmann-like Domain"/>
    <property type="match status" value="1"/>
</dbReference>
<dbReference type="InterPro" id="IPR036291">
    <property type="entry name" value="NAD(P)-bd_dom_sf"/>
</dbReference>
<dbReference type="InterPro" id="IPR001509">
    <property type="entry name" value="Epimerase_deHydtase"/>
</dbReference>
<dbReference type="GO" id="GO:0004029">
    <property type="term" value="F:aldehyde dehydrogenase (NAD+) activity"/>
    <property type="evidence" value="ECO:0007669"/>
    <property type="project" value="TreeGrafter"/>
</dbReference>
<dbReference type="Pfam" id="PF01370">
    <property type="entry name" value="Epimerase"/>
    <property type="match status" value="1"/>
</dbReference>
<dbReference type="KEGG" id="moc:BB934_37215"/>
<geneLocation type="plasmid" evidence="2">
    <name>unnamed3</name>
</geneLocation>
<dbReference type="SUPFAM" id="SSF51735">
    <property type="entry name" value="NAD(P)-binding Rossmann-fold domains"/>
    <property type="match status" value="1"/>
</dbReference>
<dbReference type="GO" id="GO:0005737">
    <property type="term" value="C:cytoplasm"/>
    <property type="evidence" value="ECO:0007669"/>
    <property type="project" value="TreeGrafter"/>
</dbReference>
<accession>A0A1B2EV70</accession>
<dbReference type="InterPro" id="IPR051783">
    <property type="entry name" value="NAD(P)-dependent_oxidoreduct"/>
</dbReference>
<gene>
    <name evidence="2" type="ORF">BB934_37215</name>
</gene>
<keyword evidence="2" id="KW-0614">Plasmid</keyword>
<dbReference type="PANTHER" id="PTHR48079">
    <property type="entry name" value="PROTEIN YEEZ"/>
    <property type="match status" value="1"/>
</dbReference>
<dbReference type="AlphaFoldDB" id="A0A1B2EV70"/>
<dbReference type="RefSeq" id="WP_237050574.1">
    <property type="nucleotide sequence ID" value="NZ_CP016618.1"/>
</dbReference>
<evidence type="ECO:0000259" key="1">
    <source>
        <dbReference type="Pfam" id="PF01370"/>
    </source>
</evidence>
<dbReference type="EMBL" id="CP016618">
    <property type="protein sequence ID" value="ANY83859.1"/>
    <property type="molecule type" value="Genomic_DNA"/>
</dbReference>
<sequence length="312" mass="33504">MAETGGYHVVLGATGGAGCALVAELARQGRRVRAVGRRATDPWPKGVEAVTADILRADEVRKTCRDAAVVYHAANVPYAQWPQVLPAMTESVIAAASAADAVLVVVDNLYMYGPSSGPMTEDSPRRASGPKGQLRARLEETLLAAHTRGRVGVAIGRGSDFYGLHANSAATMLVIEPALRGKTASWLGSLDAPHTLTYLPDFARGLVTLGTNARAWGEVWHIPSGPPVTGRTFIAEVFGALGQPPRMRRLGRGMMTLAGLFNRQIREAREVLYQFERPFVMDTSKFERTFGGAVTPLREGVRQTIAALQSTQ</sequence>
<evidence type="ECO:0000313" key="2">
    <source>
        <dbReference type="EMBL" id="ANY83859.1"/>
    </source>
</evidence>